<evidence type="ECO:0000313" key="3">
    <source>
        <dbReference type="Proteomes" id="UP001314681"/>
    </source>
</evidence>
<feature type="transmembrane region" description="Helical" evidence="1">
    <location>
        <begin position="84"/>
        <end position="102"/>
    </location>
</feature>
<gene>
    <name evidence="2" type="ORF">KTH90_14660</name>
</gene>
<proteinExistence type="predicted"/>
<reference evidence="2 3" key="1">
    <citation type="submission" date="2021-06" db="EMBL/GenBank/DDBJ databases">
        <title>Description of novel taxa of the family Lachnospiraceae.</title>
        <authorList>
            <person name="Chaplin A.V."/>
            <person name="Sokolova S.R."/>
            <person name="Pikina A.P."/>
            <person name="Korzhanova M."/>
            <person name="Belova V."/>
            <person name="Korostin D."/>
            <person name="Efimov B.A."/>
        </authorList>
    </citation>
    <scope>NUCLEOTIDE SEQUENCE [LARGE SCALE GENOMIC DNA]</scope>
    <source>
        <strain evidence="2 3">ASD4241</strain>
    </source>
</reference>
<comment type="caution">
    <text evidence="2">The sequence shown here is derived from an EMBL/GenBank/DDBJ whole genome shotgun (WGS) entry which is preliminary data.</text>
</comment>
<dbReference type="Proteomes" id="UP001314681">
    <property type="component" value="Unassembled WGS sequence"/>
</dbReference>
<sequence>MKKSGSMILYMVLVFVLLALVKTGTGSEAGTYAAVSEDTQIFAYSYQRTPIFTVVSPMEITMGMQEQEGNGRITNPLSQRDEEFFFDGLLAALLLLSMEFLLGRIYNIFLWIRSVCLTFLCVLMNQVFIIHRSDGKKRAVFI</sequence>
<organism evidence="2 3">
    <name type="scientific">Diplocloster modestus</name>
    <dbReference type="NCBI Taxonomy" id="2850322"/>
    <lineage>
        <taxon>Bacteria</taxon>
        <taxon>Bacillati</taxon>
        <taxon>Bacillota</taxon>
        <taxon>Clostridia</taxon>
        <taxon>Lachnospirales</taxon>
        <taxon>Lachnospiraceae</taxon>
        <taxon>Diplocloster</taxon>
    </lineage>
</organism>
<evidence type="ECO:0000256" key="1">
    <source>
        <dbReference type="SAM" id="Phobius"/>
    </source>
</evidence>
<keyword evidence="3" id="KW-1185">Reference proteome</keyword>
<evidence type="ECO:0000313" key="2">
    <source>
        <dbReference type="EMBL" id="MBU9727257.1"/>
    </source>
</evidence>
<name>A0ABS6K9T3_9FIRM</name>
<keyword evidence="1" id="KW-0472">Membrane</keyword>
<accession>A0ABS6K9T3</accession>
<keyword evidence="1" id="KW-0812">Transmembrane</keyword>
<dbReference type="EMBL" id="JAHQCX010000010">
    <property type="protein sequence ID" value="MBU9727257.1"/>
    <property type="molecule type" value="Genomic_DNA"/>
</dbReference>
<keyword evidence="1" id="KW-1133">Transmembrane helix</keyword>
<feature type="transmembrane region" description="Helical" evidence="1">
    <location>
        <begin position="108"/>
        <end position="130"/>
    </location>
</feature>
<dbReference type="RefSeq" id="WP_158355679.1">
    <property type="nucleotide sequence ID" value="NZ_JAHQCX010000010.1"/>
</dbReference>
<protein>
    <submittedName>
        <fullName evidence="2">Uncharacterized protein</fullName>
    </submittedName>
</protein>